<gene>
    <name evidence="2" type="ORF">KFK09_007732</name>
</gene>
<accession>A0A8T3BXB9</accession>
<name>A0A8T3BXB9_DENNO</name>
<dbReference type="PANTHER" id="PTHR35111:SF1">
    <property type="entry name" value="OS04G0115900 PROTEIN"/>
    <property type="match status" value="1"/>
</dbReference>
<reference evidence="2" key="1">
    <citation type="journal article" date="2022" name="Front. Genet.">
        <title>Chromosome-Scale Assembly of the Dendrobium nobile Genome Provides Insights Into the Molecular Mechanism of the Biosynthesis of the Medicinal Active Ingredient of Dendrobium.</title>
        <authorList>
            <person name="Xu Q."/>
            <person name="Niu S.-C."/>
            <person name="Li K.-L."/>
            <person name="Zheng P.-J."/>
            <person name="Zhang X.-J."/>
            <person name="Jia Y."/>
            <person name="Liu Y."/>
            <person name="Niu Y.-X."/>
            <person name="Yu L.-H."/>
            <person name="Chen D.-F."/>
            <person name="Zhang G.-Q."/>
        </authorList>
    </citation>
    <scope>NUCLEOTIDE SEQUENCE</scope>
    <source>
        <tissue evidence="2">Leaf</tissue>
    </source>
</reference>
<proteinExistence type="predicted"/>
<dbReference type="PANTHER" id="PTHR35111">
    <property type="entry name" value="F10A5.9-RELATED"/>
    <property type="match status" value="1"/>
</dbReference>
<evidence type="ECO:0000256" key="1">
    <source>
        <dbReference type="SAM" id="MobiDB-lite"/>
    </source>
</evidence>
<feature type="compositionally biased region" description="Basic and acidic residues" evidence="1">
    <location>
        <begin position="1"/>
        <end position="16"/>
    </location>
</feature>
<dbReference type="Proteomes" id="UP000829196">
    <property type="component" value="Unassembled WGS sequence"/>
</dbReference>
<protein>
    <submittedName>
        <fullName evidence="2">Uncharacterized protein</fullName>
    </submittedName>
</protein>
<evidence type="ECO:0000313" key="3">
    <source>
        <dbReference type="Proteomes" id="UP000829196"/>
    </source>
</evidence>
<dbReference type="EMBL" id="JAGYWB010000006">
    <property type="protein sequence ID" value="KAI0520261.1"/>
    <property type="molecule type" value="Genomic_DNA"/>
</dbReference>
<organism evidence="2 3">
    <name type="scientific">Dendrobium nobile</name>
    <name type="common">Orchid</name>
    <dbReference type="NCBI Taxonomy" id="94219"/>
    <lineage>
        <taxon>Eukaryota</taxon>
        <taxon>Viridiplantae</taxon>
        <taxon>Streptophyta</taxon>
        <taxon>Embryophyta</taxon>
        <taxon>Tracheophyta</taxon>
        <taxon>Spermatophyta</taxon>
        <taxon>Magnoliopsida</taxon>
        <taxon>Liliopsida</taxon>
        <taxon>Asparagales</taxon>
        <taxon>Orchidaceae</taxon>
        <taxon>Epidendroideae</taxon>
        <taxon>Malaxideae</taxon>
        <taxon>Dendrobiinae</taxon>
        <taxon>Dendrobium</taxon>
    </lineage>
</organism>
<evidence type="ECO:0000313" key="2">
    <source>
        <dbReference type="EMBL" id="KAI0520261.1"/>
    </source>
</evidence>
<sequence>MASAVEKKRENFEEAMKASTTCMPRRRRRGSRPASPASVLVRLREVFMKLVMFSTMSKAGGSSGGGGSSSSTRRSGVVPKAGPPRHLDSYQIEAVEECIEFFKTSASASPRVKDAD</sequence>
<feature type="region of interest" description="Disordered" evidence="1">
    <location>
        <begin position="56"/>
        <end position="86"/>
    </location>
</feature>
<dbReference type="OrthoDB" id="773033at2759"/>
<keyword evidence="3" id="KW-1185">Reference proteome</keyword>
<feature type="region of interest" description="Disordered" evidence="1">
    <location>
        <begin position="1"/>
        <end position="37"/>
    </location>
</feature>
<dbReference type="AlphaFoldDB" id="A0A8T3BXB9"/>
<comment type="caution">
    <text evidence="2">The sequence shown here is derived from an EMBL/GenBank/DDBJ whole genome shotgun (WGS) entry which is preliminary data.</text>
</comment>